<organism evidence="3 4">
    <name type="scientific">Allacma fusca</name>
    <dbReference type="NCBI Taxonomy" id="39272"/>
    <lineage>
        <taxon>Eukaryota</taxon>
        <taxon>Metazoa</taxon>
        <taxon>Ecdysozoa</taxon>
        <taxon>Arthropoda</taxon>
        <taxon>Hexapoda</taxon>
        <taxon>Collembola</taxon>
        <taxon>Symphypleona</taxon>
        <taxon>Sminthuridae</taxon>
        <taxon>Allacma</taxon>
    </lineage>
</organism>
<keyword evidence="4" id="KW-1185">Reference proteome</keyword>
<sequence length="213" mass="23588">MRRRSLIITVFCLGEIVFAVQLIIQAELVKSEVKEWNEGQKALPDVKTRCARLAGGKCCNNDKILDALRKPYENFKKAKRNGKYLEPILYPLAAVVGANALAAIMFNSGTFDLTKFMKNCCPEACIKGMSFMLWCICWLAEIGIGGFVLSMIILAKTDFIPGNLQSLDLCKNSGQTVRLEGNSARFSDPPVPTPADCRYVIAALWSSRELVLT</sequence>
<dbReference type="AlphaFoldDB" id="A0A8J2KX12"/>
<evidence type="ECO:0000256" key="2">
    <source>
        <dbReference type="SAM" id="SignalP"/>
    </source>
</evidence>
<feature type="transmembrane region" description="Helical" evidence="1">
    <location>
        <begin position="88"/>
        <end position="110"/>
    </location>
</feature>
<dbReference type="Proteomes" id="UP000708208">
    <property type="component" value="Unassembled WGS sequence"/>
</dbReference>
<keyword evidence="1" id="KW-0812">Transmembrane</keyword>
<keyword evidence="2" id="KW-0732">Signal</keyword>
<evidence type="ECO:0000256" key="1">
    <source>
        <dbReference type="SAM" id="Phobius"/>
    </source>
</evidence>
<proteinExistence type="predicted"/>
<name>A0A8J2KX12_9HEXA</name>
<evidence type="ECO:0000313" key="3">
    <source>
        <dbReference type="EMBL" id="CAG7733945.1"/>
    </source>
</evidence>
<keyword evidence="1" id="KW-0472">Membrane</keyword>
<feature type="signal peptide" evidence="2">
    <location>
        <begin position="1"/>
        <end position="19"/>
    </location>
</feature>
<keyword evidence="1" id="KW-1133">Transmembrane helix</keyword>
<feature type="chain" id="PRO_5035161949" evidence="2">
    <location>
        <begin position="20"/>
        <end position="213"/>
    </location>
</feature>
<dbReference type="EMBL" id="CAJVCH010259595">
    <property type="protein sequence ID" value="CAG7733945.1"/>
    <property type="molecule type" value="Genomic_DNA"/>
</dbReference>
<feature type="transmembrane region" description="Helical" evidence="1">
    <location>
        <begin position="131"/>
        <end position="155"/>
    </location>
</feature>
<evidence type="ECO:0000313" key="4">
    <source>
        <dbReference type="Proteomes" id="UP000708208"/>
    </source>
</evidence>
<reference evidence="3" key="1">
    <citation type="submission" date="2021-06" db="EMBL/GenBank/DDBJ databases">
        <authorList>
            <person name="Hodson N. C."/>
            <person name="Mongue J. A."/>
            <person name="Jaron S. K."/>
        </authorList>
    </citation>
    <scope>NUCLEOTIDE SEQUENCE</scope>
</reference>
<accession>A0A8J2KX12</accession>
<comment type="caution">
    <text evidence="3">The sequence shown here is derived from an EMBL/GenBank/DDBJ whole genome shotgun (WGS) entry which is preliminary data.</text>
</comment>
<gene>
    <name evidence="3" type="ORF">AFUS01_LOCUS22359</name>
</gene>
<protein>
    <submittedName>
        <fullName evidence="3">Uncharacterized protein</fullName>
    </submittedName>
</protein>